<accession>A0A9P6KF61</accession>
<evidence type="ECO:0000313" key="2">
    <source>
        <dbReference type="Proteomes" id="UP000780801"/>
    </source>
</evidence>
<dbReference type="Proteomes" id="UP000780801">
    <property type="component" value="Unassembled WGS sequence"/>
</dbReference>
<evidence type="ECO:0008006" key="3">
    <source>
        <dbReference type="Google" id="ProtNLM"/>
    </source>
</evidence>
<protein>
    <recommendedName>
        <fullName evidence="3">F-box domain-containing protein</fullName>
    </recommendedName>
</protein>
<dbReference type="InterPro" id="IPR032675">
    <property type="entry name" value="LRR_dom_sf"/>
</dbReference>
<dbReference type="SUPFAM" id="SSF52047">
    <property type="entry name" value="RNI-like"/>
    <property type="match status" value="1"/>
</dbReference>
<sequence>MFWSLSRLPSLDKLSLDVFYTNHDDNPHRLDANPDSINSTLDHYPPDIFLTILDCCRHLRELTVHGLFLEPVHETSLPTPRLRRKQSILRQWVRKTLRPRRENTPLTPDEAMTHSIDHASTWPMRSIRRKTLPLPQPLDSPDDLDVMNDLSTARTAAPTLSRSPHLQTDQYRIRTLELQSLHMDDEVFCTLTCRCPHLEELGLQGVWAGIREESWLALSRNCQRLRRLAIRHSDMVQHICSVPEMMSLFPRLESVRLVELEFDRDPDFSKVWGHWQDLEKGLNGPHPLKHLYLTGSIRWPLKVLLDVTTQSQGIESLSVGFTLSAVRPLNLGSRAPAYNLNSPWLCHETLTHLDLTCVAFAEQGDFSGFFGHVQRLPRLRSLWISISHVREARSIAAANYGQLPQLKGESRDDIGLDNFQSNLSGASGGGSVGPKEGSFVCFPALEMLRIGMAYYLDGKLEMPVELDEIVYMVTVSPALRRLELRHMSESGVIKELARIYPRIEFK</sequence>
<gene>
    <name evidence="1" type="ORF">BGW38_000156</name>
</gene>
<dbReference type="Gene3D" id="3.80.10.10">
    <property type="entry name" value="Ribonuclease Inhibitor"/>
    <property type="match status" value="1"/>
</dbReference>
<proteinExistence type="predicted"/>
<dbReference type="OrthoDB" id="2414739at2759"/>
<dbReference type="PANTHER" id="PTHR38926">
    <property type="entry name" value="F-BOX DOMAIN CONTAINING PROTEIN, EXPRESSED"/>
    <property type="match status" value="1"/>
</dbReference>
<comment type="caution">
    <text evidence="1">The sequence shown here is derived from an EMBL/GenBank/DDBJ whole genome shotgun (WGS) entry which is preliminary data.</text>
</comment>
<evidence type="ECO:0000313" key="1">
    <source>
        <dbReference type="EMBL" id="KAF9582477.1"/>
    </source>
</evidence>
<dbReference type="PANTHER" id="PTHR38926:SF5">
    <property type="entry name" value="F-BOX AND LEUCINE-RICH REPEAT PROTEIN 6"/>
    <property type="match status" value="1"/>
</dbReference>
<keyword evidence="2" id="KW-1185">Reference proteome</keyword>
<reference evidence="1" key="1">
    <citation type="journal article" date="2020" name="Fungal Divers.">
        <title>Resolving the Mortierellaceae phylogeny through synthesis of multi-gene phylogenetics and phylogenomics.</title>
        <authorList>
            <person name="Vandepol N."/>
            <person name="Liber J."/>
            <person name="Desiro A."/>
            <person name="Na H."/>
            <person name="Kennedy M."/>
            <person name="Barry K."/>
            <person name="Grigoriev I.V."/>
            <person name="Miller A.N."/>
            <person name="O'Donnell K."/>
            <person name="Stajich J.E."/>
            <person name="Bonito G."/>
        </authorList>
    </citation>
    <scope>NUCLEOTIDE SEQUENCE</scope>
    <source>
        <strain evidence="1">KOD1015</strain>
    </source>
</reference>
<dbReference type="AlphaFoldDB" id="A0A9P6KF61"/>
<name>A0A9P6KF61_9FUNG</name>
<dbReference type="EMBL" id="JAABOA010001037">
    <property type="protein sequence ID" value="KAF9582477.1"/>
    <property type="molecule type" value="Genomic_DNA"/>
</dbReference>
<organism evidence="1 2">
    <name type="scientific">Lunasporangiospora selenospora</name>
    <dbReference type="NCBI Taxonomy" id="979761"/>
    <lineage>
        <taxon>Eukaryota</taxon>
        <taxon>Fungi</taxon>
        <taxon>Fungi incertae sedis</taxon>
        <taxon>Mucoromycota</taxon>
        <taxon>Mortierellomycotina</taxon>
        <taxon>Mortierellomycetes</taxon>
        <taxon>Mortierellales</taxon>
        <taxon>Mortierellaceae</taxon>
        <taxon>Lunasporangiospora</taxon>
    </lineage>
</organism>